<gene>
    <name evidence="8" type="ORF">M9Y10_027724</name>
    <name evidence="7" type="ORF">M9Y10_031716</name>
</gene>
<evidence type="ECO:0000259" key="6">
    <source>
        <dbReference type="Pfam" id="PF00881"/>
    </source>
</evidence>
<dbReference type="Gene3D" id="3.40.109.10">
    <property type="entry name" value="NADH Oxidase"/>
    <property type="match status" value="2"/>
</dbReference>
<dbReference type="InterPro" id="IPR029479">
    <property type="entry name" value="Nitroreductase"/>
</dbReference>
<evidence type="ECO:0000256" key="4">
    <source>
        <dbReference type="ARBA" id="ARBA00022643"/>
    </source>
</evidence>
<evidence type="ECO:0000313" key="9">
    <source>
        <dbReference type="Proteomes" id="UP001470230"/>
    </source>
</evidence>
<reference evidence="7 9" key="1">
    <citation type="submission" date="2024-04" db="EMBL/GenBank/DDBJ databases">
        <title>Tritrichomonas musculus Genome.</title>
        <authorList>
            <person name="Alves-Ferreira E."/>
            <person name="Grigg M."/>
            <person name="Lorenzi H."/>
            <person name="Galac M."/>
        </authorList>
    </citation>
    <scope>NUCLEOTIDE SEQUENCE [LARGE SCALE GENOMIC DNA]</scope>
    <source>
        <strain evidence="7 9">EAF2021</strain>
    </source>
</reference>
<comment type="cofactor">
    <cofactor evidence="1">
        <name>FMN</name>
        <dbReference type="ChEBI" id="CHEBI:58210"/>
    </cofactor>
</comment>
<proteinExistence type="inferred from homology"/>
<feature type="domain" description="Nitroreductase" evidence="6">
    <location>
        <begin position="5"/>
        <end position="158"/>
    </location>
</feature>
<sequence length="175" mass="19382">MNILLERHTIRNYDPNYVIPKDQLDKILEAARISPSYMGMQDVDFIVVNSRSKLQEITDAAVSTWDEQLKAHIMSRKENFNVNNVISCDAPTVVFLVKNSHLSPKVDVDGGIAAMSICVAAADMGLATMCMILPICEPVAKIIGTELDKMIVCVAIGKARPDAHITKHKYENAIR</sequence>
<dbReference type="PANTHER" id="PTHR43673:SF2">
    <property type="entry name" value="NITROREDUCTASE"/>
    <property type="match status" value="1"/>
</dbReference>
<evidence type="ECO:0000256" key="5">
    <source>
        <dbReference type="ARBA" id="ARBA00023002"/>
    </source>
</evidence>
<dbReference type="InterPro" id="IPR000415">
    <property type="entry name" value="Nitroreductase-like"/>
</dbReference>
<keyword evidence="4" id="KW-0288">FMN</keyword>
<evidence type="ECO:0000313" key="8">
    <source>
        <dbReference type="EMBL" id="KAK8840893.1"/>
    </source>
</evidence>
<evidence type="ECO:0000256" key="2">
    <source>
        <dbReference type="ARBA" id="ARBA00007118"/>
    </source>
</evidence>
<evidence type="ECO:0000313" key="7">
    <source>
        <dbReference type="EMBL" id="KAK8834303.1"/>
    </source>
</evidence>
<dbReference type="Proteomes" id="UP001470230">
    <property type="component" value="Unassembled WGS sequence"/>
</dbReference>
<comment type="similarity">
    <text evidence="2">Belongs to the nitroreductase family.</text>
</comment>
<accession>A0ABR2GL44</accession>
<organism evidence="7 9">
    <name type="scientific">Tritrichomonas musculus</name>
    <dbReference type="NCBI Taxonomy" id="1915356"/>
    <lineage>
        <taxon>Eukaryota</taxon>
        <taxon>Metamonada</taxon>
        <taxon>Parabasalia</taxon>
        <taxon>Tritrichomonadida</taxon>
        <taxon>Tritrichomonadidae</taxon>
        <taxon>Tritrichomonas</taxon>
    </lineage>
</organism>
<dbReference type="EMBL" id="JAPFFF010000435">
    <property type="protein sequence ID" value="KAK8834303.1"/>
    <property type="molecule type" value="Genomic_DNA"/>
</dbReference>
<dbReference type="PANTHER" id="PTHR43673">
    <property type="entry name" value="NAD(P)H NITROREDUCTASE YDGI-RELATED"/>
    <property type="match status" value="1"/>
</dbReference>
<keyword evidence="3" id="KW-0285">Flavoprotein</keyword>
<dbReference type="Pfam" id="PF00881">
    <property type="entry name" value="Nitroreductase"/>
    <property type="match status" value="1"/>
</dbReference>
<comment type="caution">
    <text evidence="7">The sequence shown here is derived from an EMBL/GenBank/DDBJ whole genome shotgun (WGS) entry which is preliminary data.</text>
</comment>
<evidence type="ECO:0000256" key="3">
    <source>
        <dbReference type="ARBA" id="ARBA00022630"/>
    </source>
</evidence>
<evidence type="ECO:0000256" key="1">
    <source>
        <dbReference type="ARBA" id="ARBA00001917"/>
    </source>
</evidence>
<protein>
    <recommendedName>
        <fullName evidence="6">Nitroreductase domain-containing protein</fullName>
    </recommendedName>
</protein>
<dbReference type="EMBL" id="JAPFFF010000043">
    <property type="protein sequence ID" value="KAK8840893.1"/>
    <property type="molecule type" value="Genomic_DNA"/>
</dbReference>
<dbReference type="SUPFAM" id="SSF55469">
    <property type="entry name" value="FMN-dependent nitroreductase-like"/>
    <property type="match status" value="1"/>
</dbReference>
<dbReference type="CDD" id="cd02062">
    <property type="entry name" value="Nitro_FMN_reductase"/>
    <property type="match status" value="1"/>
</dbReference>
<keyword evidence="9" id="KW-1185">Reference proteome</keyword>
<name>A0ABR2GL44_9EUKA</name>
<keyword evidence="5" id="KW-0560">Oxidoreductase</keyword>